<gene>
    <name evidence="10" type="ORF">HZH68_016709</name>
</gene>
<dbReference type="SMART" id="SM00386">
    <property type="entry name" value="HAT"/>
    <property type="match status" value="8"/>
</dbReference>
<dbReference type="InterPro" id="IPR035979">
    <property type="entry name" value="RBD_domain_sf"/>
</dbReference>
<dbReference type="InterPro" id="IPR059164">
    <property type="entry name" value="HAT_PRP39_C"/>
</dbReference>
<dbReference type="InterPro" id="IPR011990">
    <property type="entry name" value="TPR-like_helical_dom_sf"/>
</dbReference>
<dbReference type="SUPFAM" id="SSF48452">
    <property type="entry name" value="TPR-like"/>
    <property type="match status" value="1"/>
</dbReference>
<dbReference type="Proteomes" id="UP000617340">
    <property type="component" value="Unassembled WGS sequence"/>
</dbReference>
<dbReference type="Pfam" id="PF00076">
    <property type="entry name" value="RRM_1"/>
    <property type="match status" value="2"/>
</dbReference>
<feature type="compositionally biased region" description="Basic and acidic residues" evidence="8">
    <location>
        <begin position="1"/>
        <end position="15"/>
    </location>
</feature>
<dbReference type="GO" id="GO:0003723">
    <property type="term" value="F:RNA binding"/>
    <property type="evidence" value="ECO:0007669"/>
    <property type="project" value="UniProtKB-UniRule"/>
</dbReference>
<dbReference type="CDD" id="cd12392">
    <property type="entry name" value="RRM2_SART3"/>
    <property type="match status" value="1"/>
</dbReference>
<feature type="region of interest" description="Disordered" evidence="8">
    <location>
        <begin position="1"/>
        <end position="78"/>
    </location>
</feature>
<evidence type="ECO:0000313" key="10">
    <source>
        <dbReference type="EMBL" id="KAF7379761.1"/>
    </source>
</evidence>
<evidence type="ECO:0000256" key="1">
    <source>
        <dbReference type="ARBA" id="ARBA00004123"/>
    </source>
</evidence>
<comment type="subcellular location">
    <subcellularLocation>
        <location evidence="1">Nucleus</location>
    </subcellularLocation>
</comment>
<sequence length="935" mass="107937">MEEMDFKNEVDKEKCSSTSSLDVSKEETELIEDEQENEEDEEIDNKDEKENRDDLNDDDNENNDDNVDDDDDDDDEDADEAEIKILETSLAQNPYDYSSHVALIKKLETIGELTRLRVARENMSLKYPLSPELWLSWIRDEIKLAVSAEEKAEVVKLCERAVKDYLSVDIWLEYLQFSIGNMDNEKDGTKNVRQLFESALTSVGLHTIKGAIIWEAFREFETVLFALIDPSNKAERKEQLERIGNLFRRQLACPLLDMEKTHEEYEVWRTGDGVQATVDDNIVVGGYERAFAKLNLRLPYEEKIVSAQNESELFDAFKAYLLYEKQNGDPGRVTVLYERAIADLSLEVPLWLDYLNYLENNIKIESILSEIYERASRNIPWCSTIWQKWIRAYEKWERPVLEVQVLLENALTIGFPTAEDYRDLWMKYLEYLRRKIDKNVDEEDKQIDILRNTFNRACEHLAKIFGLDGDPNCVILQYWARTEAITANNMEKARSLWADIFSQGHSATASYWLEYISLERCYGDTKHLRKLYKKALTSVKDWPESVANSWLDFERDEGNLEQMEFCEVKTKERLEKVAEERSKAQQANLQNELFAQSKKTNKRKADDAGKWKNLGSSPFKIMKTDEKNKFKLRESRLNLDKKMEDEKEQIRPEVQPPPGFKSSENEKIDTNREIDDKLTVFISNLDYTATEDEVRNALKPAGAITLFKMIRDYKGRSKGYCYVQLSNTEAVEKALTLDRTRINGRPMFVSKCDPNKSTRISGFKYNSTLEKNKLFVKGLPVATTKEDLEKIFNIHGKLKDVRLVTYRNGHSKGLAYVEYLNEGDAAKALLATDGMKIGDKEINVAISQPPERKKGEEISYVKSLGSSTVSRTTFGLPKTLLSMVPRNVKITNSNNTNDTNKSSSKNGISQPKSNQDFRNMFAPYHAVSFPISEKV</sequence>
<keyword evidence="6" id="KW-0539">Nucleus</keyword>
<feature type="compositionally biased region" description="Acidic residues" evidence="8">
    <location>
        <begin position="29"/>
        <end position="45"/>
    </location>
</feature>
<dbReference type="Gene3D" id="3.30.70.330">
    <property type="match status" value="2"/>
</dbReference>
<dbReference type="SMART" id="SM00360">
    <property type="entry name" value="RRM"/>
    <property type="match status" value="2"/>
</dbReference>
<keyword evidence="4 7" id="KW-0694">RNA-binding</keyword>
<dbReference type="Gene3D" id="1.25.40.10">
    <property type="entry name" value="Tetratricopeptide repeat domain"/>
    <property type="match status" value="2"/>
</dbReference>
<comment type="caution">
    <text evidence="10">The sequence shown here is derived from an EMBL/GenBank/DDBJ whole genome shotgun (WGS) entry which is preliminary data.</text>
</comment>
<dbReference type="InterPro" id="IPR003107">
    <property type="entry name" value="HAT"/>
</dbReference>
<evidence type="ECO:0000256" key="3">
    <source>
        <dbReference type="ARBA" id="ARBA00022737"/>
    </source>
</evidence>
<dbReference type="InterPro" id="IPR000504">
    <property type="entry name" value="RRM_dom"/>
</dbReference>
<feature type="compositionally biased region" description="Acidic residues" evidence="8">
    <location>
        <begin position="55"/>
        <end position="78"/>
    </location>
</feature>
<organism evidence="10 11">
    <name type="scientific">Vespula germanica</name>
    <name type="common">German yellow jacket</name>
    <name type="synonym">Paravespula germanica</name>
    <dbReference type="NCBI Taxonomy" id="30212"/>
    <lineage>
        <taxon>Eukaryota</taxon>
        <taxon>Metazoa</taxon>
        <taxon>Ecdysozoa</taxon>
        <taxon>Arthropoda</taxon>
        <taxon>Hexapoda</taxon>
        <taxon>Insecta</taxon>
        <taxon>Pterygota</taxon>
        <taxon>Neoptera</taxon>
        <taxon>Endopterygota</taxon>
        <taxon>Hymenoptera</taxon>
        <taxon>Apocrita</taxon>
        <taxon>Aculeata</taxon>
        <taxon>Vespoidea</taxon>
        <taxon>Vespidae</taxon>
        <taxon>Vespinae</taxon>
        <taxon>Vespula</taxon>
    </lineage>
</organism>
<dbReference type="InterPro" id="IPR012677">
    <property type="entry name" value="Nucleotide-bd_a/b_plait_sf"/>
</dbReference>
<dbReference type="PANTHER" id="PTHR17204:SF25">
    <property type="entry name" value="RRM DOMAIN-CONTAINING PROTEIN"/>
    <property type="match status" value="1"/>
</dbReference>
<dbReference type="InterPro" id="IPR034218">
    <property type="entry name" value="SART3_RRM2"/>
</dbReference>
<dbReference type="Pfam" id="PF23240">
    <property type="entry name" value="HAT_PRP39_N"/>
    <property type="match status" value="1"/>
</dbReference>
<evidence type="ECO:0000256" key="4">
    <source>
        <dbReference type="ARBA" id="ARBA00022884"/>
    </source>
</evidence>
<feature type="domain" description="RRM" evidence="9">
    <location>
        <begin position="678"/>
        <end position="754"/>
    </location>
</feature>
<feature type="region of interest" description="Disordered" evidence="8">
    <location>
        <begin position="643"/>
        <end position="665"/>
    </location>
</feature>
<keyword evidence="5" id="KW-0508">mRNA splicing</keyword>
<dbReference type="PANTHER" id="PTHR17204">
    <property type="entry name" value="PRE-MRNA PROCESSING PROTEIN PRP39-RELATED"/>
    <property type="match status" value="1"/>
</dbReference>
<dbReference type="GO" id="GO:0008380">
    <property type="term" value="P:RNA splicing"/>
    <property type="evidence" value="ECO:0007669"/>
    <property type="project" value="UniProtKB-KW"/>
</dbReference>
<evidence type="ECO:0000256" key="2">
    <source>
        <dbReference type="ARBA" id="ARBA00022664"/>
    </source>
</evidence>
<dbReference type="GO" id="GO:0006397">
    <property type="term" value="P:mRNA processing"/>
    <property type="evidence" value="ECO:0007669"/>
    <property type="project" value="UniProtKB-KW"/>
</dbReference>
<dbReference type="SUPFAM" id="SSF54928">
    <property type="entry name" value="RNA-binding domain, RBD"/>
    <property type="match status" value="2"/>
</dbReference>
<name>A0A834IZX0_VESGE</name>
<evidence type="ECO:0000256" key="6">
    <source>
        <dbReference type="ARBA" id="ARBA00023242"/>
    </source>
</evidence>
<dbReference type="GO" id="GO:0005634">
    <property type="term" value="C:nucleus"/>
    <property type="evidence" value="ECO:0007669"/>
    <property type="project" value="UniProtKB-SubCell"/>
</dbReference>
<reference evidence="10" key="1">
    <citation type="journal article" date="2020" name="G3 (Bethesda)">
        <title>High-Quality Assemblies for Three Invasive Social Wasps from the &lt;i&gt;Vespula&lt;/i&gt; Genus.</title>
        <authorList>
            <person name="Harrop T.W.R."/>
            <person name="Guhlin J."/>
            <person name="McLaughlin G.M."/>
            <person name="Permina E."/>
            <person name="Stockwell P."/>
            <person name="Gilligan J."/>
            <person name="Le Lec M.F."/>
            <person name="Gruber M.A.M."/>
            <person name="Quinn O."/>
            <person name="Lovegrove M."/>
            <person name="Duncan E.J."/>
            <person name="Remnant E.J."/>
            <person name="Van Eeckhoven J."/>
            <person name="Graham B."/>
            <person name="Knapp R.A."/>
            <person name="Langford K.W."/>
            <person name="Kronenberg Z."/>
            <person name="Press M.O."/>
            <person name="Eacker S.M."/>
            <person name="Wilson-Rankin E.E."/>
            <person name="Purcell J."/>
            <person name="Lester P.J."/>
            <person name="Dearden P.K."/>
        </authorList>
    </citation>
    <scope>NUCLEOTIDE SEQUENCE</scope>
    <source>
        <strain evidence="10">Linc-1</strain>
    </source>
</reference>
<evidence type="ECO:0000313" key="11">
    <source>
        <dbReference type="Proteomes" id="UP000617340"/>
    </source>
</evidence>
<protein>
    <recommendedName>
        <fullName evidence="9">RRM domain-containing protein</fullName>
    </recommendedName>
</protein>
<feature type="region of interest" description="Disordered" evidence="8">
    <location>
        <begin position="887"/>
        <end position="916"/>
    </location>
</feature>
<feature type="compositionally biased region" description="Low complexity" evidence="8">
    <location>
        <begin position="889"/>
        <end position="906"/>
    </location>
</feature>
<evidence type="ECO:0000256" key="8">
    <source>
        <dbReference type="SAM" id="MobiDB-lite"/>
    </source>
</evidence>
<feature type="compositionally biased region" description="Polar residues" evidence="8">
    <location>
        <begin position="907"/>
        <end position="916"/>
    </location>
</feature>
<dbReference type="AlphaFoldDB" id="A0A834IZX0"/>
<dbReference type="FunFam" id="1.25.40.10:FF:000098">
    <property type="entry name" value="Squamous cell carcinoma antigen recognized by T-cells 3"/>
    <property type="match status" value="1"/>
</dbReference>
<dbReference type="PROSITE" id="PS50102">
    <property type="entry name" value="RRM"/>
    <property type="match status" value="2"/>
</dbReference>
<dbReference type="EMBL" id="JACSDZ010000024">
    <property type="protein sequence ID" value="KAF7379761.1"/>
    <property type="molecule type" value="Genomic_DNA"/>
</dbReference>
<keyword evidence="3" id="KW-0677">Repeat</keyword>
<evidence type="ECO:0000256" key="7">
    <source>
        <dbReference type="PROSITE-ProRule" id="PRU00176"/>
    </source>
</evidence>
<accession>A0A834IZX0</accession>
<dbReference type="CDD" id="cd12391">
    <property type="entry name" value="RRM1_SART3"/>
    <property type="match status" value="1"/>
</dbReference>
<evidence type="ECO:0000256" key="5">
    <source>
        <dbReference type="ARBA" id="ARBA00023187"/>
    </source>
</evidence>
<proteinExistence type="predicted"/>
<keyword evidence="2" id="KW-0507">mRNA processing</keyword>
<dbReference type="InterPro" id="IPR034217">
    <property type="entry name" value="SART3_RRM1"/>
</dbReference>
<evidence type="ECO:0000259" key="9">
    <source>
        <dbReference type="PROSITE" id="PS50102"/>
    </source>
</evidence>
<dbReference type="Pfam" id="PF23241">
    <property type="entry name" value="HAT_PRP39_C"/>
    <property type="match status" value="1"/>
</dbReference>
<feature type="domain" description="RRM" evidence="9">
    <location>
        <begin position="772"/>
        <end position="849"/>
    </location>
</feature>
<keyword evidence="11" id="KW-1185">Reference proteome</keyword>